<reference evidence="5 6" key="1">
    <citation type="journal article" date="2007" name="Archaea">
        <title>The genome of Hyperthermus butylicus: a sulfur-reducing, peptide fermenting, neutrophilic Crenarchaeote growing up to 108 degrees C.</title>
        <authorList>
            <person name="Brugger K."/>
            <person name="Chen L."/>
            <person name="Stark M."/>
            <person name="Zibat A."/>
            <person name="Redder P."/>
            <person name="Ruepp A."/>
            <person name="Awayez M."/>
            <person name="She Q."/>
            <person name="Garrett R.A."/>
            <person name="Klenk H.P."/>
        </authorList>
    </citation>
    <scope>NUCLEOTIDE SEQUENCE [LARGE SCALE GENOMIC DNA]</scope>
    <source>
        <strain evidence="6">DSM 5456 / JCM 9403 / PLM1-5</strain>
    </source>
</reference>
<feature type="domain" description="ABC transporter" evidence="4">
    <location>
        <begin position="20"/>
        <end position="48"/>
    </location>
</feature>
<evidence type="ECO:0000259" key="4">
    <source>
        <dbReference type="Pfam" id="PF00005"/>
    </source>
</evidence>
<dbReference type="EnsemblBacteria" id="ABM80045">
    <property type="protein sequence ID" value="ABM80045"/>
    <property type="gene ID" value="Hbut_0173"/>
</dbReference>
<keyword evidence="3" id="KW-0067">ATP-binding</keyword>
<dbReference type="GeneID" id="76632442"/>
<dbReference type="AlphaFoldDB" id="A2BJ84"/>
<dbReference type="STRING" id="415426.Hbut_0173"/>
<keyword evidence="1" id="KW-0813">Transport</keyword>
<evidence type="ECO:0000256" key="3">
    <source>
        <dbReference type="ARBA" id="ARBA00022840"/>
    </source>
</evidence>
<sequence>MQHVLEAENVTVEFNGRIVLRDINLKLESGKLTVILGPNGAGKTTLLKDTSRDN</sequence>
<protein>
    <submittedName>
        <fullName evidence="5">ABC (ATP-binding cassette) transporter nucleotide-binding domain</fullName>
    </submittedName>
</protein>
<keyword evidence="2" id="KW-0547">Nucleotide-binding</keyword>
<proteinExistence type="predicted"/>
<gene>
    <name evidence="5" type="ordered locus">Hbut_0173</name>
</gene>
<evidence type="ECO:0000313" key="5">
    <source>
        <dbReference type="EMBL" id="ABM80045.1"/>
    </source>
</evidence>
<dbReference type="eggNOG" id="arCOG00201">
    <property type="taxonomic scope" value="Archaea"/>
</dbReference>
<evidence type="ECO:0000256" key="1">
    <source>
        <dbReference type="ARBA" id="ARBA00022448"/>
    </source>
</evidence>
<dbReference type="PANTHER" id="PTHR42939">
    <property type="entry name" value="ABC TRANSPORTER ATP-BINDING PROTEIN ALBC-RELATED"/>
    <property type="match status" value="1"/>
</dbReference>
<dbReference type="RefSeq" id="WP_011821362.1">
    <property type="nucleotide sequence ID" value="NC_008818.1"/>
</dbReference>
<dbReference type="GO" id="GO:0016887">
    <property type="term" value="F:ATP hydrolysis activity"/>
    <property type="evidence" value="ECO:0007669"/>
    <property type="project" value="InterPro"/>
</dbReference>
<dbReference type="PANTHER" id="PTHR42939:SF1">
    <property type="entry name" value="ABC TRANSPORTER ATP-BINDING PROTEIN ALBC-RELATED"/>
    <property type="match status" value="1"/>
</dbReference>
<dbReference type="EMBL" id="CP000493">
    <property type="protein sequence ID" value="ABM80045.1"/>
    <property type="molecule type" value="Genomic_DNA"/>
</dbReference>
<dbReference type="InterPro" id="IPR003439">
    <property type="entry name" value="ABC_transporter-like_ATP-bd"/>
</dbReference>
<keyword evidence="6" id="KW-1185">Reference proteome</keyword>
<dbReference type="Gene3D" id="3.40.50.300">
    <property type="entry name" value="P-loop containing nucleotide triphosphate hydrolases"/>
    <property type="match status" value="1"/>
</dbReference>
<dbReference type="OrthoDB" id="24644at2157"/>
<accession>A2BJ84</accession>
<evidence type="ECO:0000313" key="6">
    <source>
        <dbReference type="Proteomes" id="UP000002593"/>
    </source>
</evidence>
<name>A2BJ84_HYPBU</name>
<dbReference type="KEGG" id="hbu:Hbut_0173"/>
<dbReference type="SUPFAM" id="SSF52540">
    <property type="entry name" value="P-loop containing nucleoside triphosphate hydrolases"/>
    <property type="match status" value="1"/>
</dbReference>
<dbReference type="HOGENOM" id="CLU_000604_1_15_2"/>
<dbReference type="Proteomes" id="UP000002593">
    <property type="component" value="Chromosome"/>
</dbReference>
<dbReference type="InterPro" id="IPR051782">
    <property type="entry name" value="ABC_Transporter_VariousFunc"/>
</dbReference>
<dbReference type="InterPro" id="IPR027417">
    <property type="entry name" value="P-loop_NTPase"/>
</dbReference>
<organism evidence="5 6">
    <name type="scientific">Hyperthermus butylicus (strain DSM 5456 / JCM 9403 / PLM1-5)</name>
    <dbReference type="NCBI Taxonomy" id="415426"/>
    <lineage>
        <taxon>Archaea</taxon>
        <taxon>Thermoproteota</taxon>
        <taxon>Thermoprotei</taxon>
        <taxon>Desulfurococcales</taxon>
        <taxon>Pyrodictiaceae</taxon>
        <taxon>Hyperthermus</taxon>
    </lineage>
</organism>
<dbReference type="GO" id="GO:0005524">
    <property type="term" value="F:ATP binding"/>
    <property type="evidence" value="ECO:0007669"/>
    <property type="project" value="UniProtKB-KW"/>
</dbReference>
<dbReference type="Pfam" id="PF00005">
    <property type="entry name" value="ABC_tran"/>
    <property type="match status" value="1"/>
</dbReference>
<evidence type="ECO:0000256" key="2">
    <source>
        <dbReference type="ARBA" id="ARBA00022741"/>
    </source>
</evidence>